<evidence type="ECO:0000313" key="1">
    <source>
        <dbReference type="EMBL" id="RID81432.1"/>
    </source>
</evidence>
<name>A0A398AUZ4_9BACI</name>
<keyword evidence="2" id="KW-1185">Reference proteome</keyword>
<proteinExistence type="predicted"/>
<protein>
    <submittedName>
        <fullName evidence="1">Uncharacterized protein</fullName>
    </submittedName>
</protein>
<reference evidence="1 2" key="1">
    <citation type="submission" date="2018-08" db="EMBL/GenBank/DDBJ databases">
        <title>Bacillus jemisoniae sp. nov., Bacillus chryseoplanitiae sp. nov., Bacillus resnikiae sp. nov., and Bacillus frankliniae sp. nov., isolated from Viking spacecraft and associated surfaces.</title>
        <authorList>
            <person name="Seuylemezian A."/>
            <person name="Vaishampayan P."/>
        </authorList>
    </citation>
    <scope>NUCLEOTIDE SEQUENCE [LARGE SCALE GENOMIC DNA]</scope>
    <source>
        <strain evidence="1 2">MA001</strain>
    </source>
</reference>
<evidence type="ECO:0000313" key="2">
    <source>
        <dbReference type="Proteomes" id="UP000266016"/>
    </source>
</evidence>
<gene>
    <name evidence="1" type="ORF">D1953_20810</name>
</gene>
<comment type="caution">
    <text evidence="1">The sequence shown here is derived from an EMBL/GenBank/DDBJ whole genome shotgun (WGS) entry which is preliminary data.</text>
</comment>
<organism evidence="1 2">
    <name type="scientific">Peribacillus asahii</name>
    <dbReference type="NCBI Taxonomy" id="228899"/>
    <lineage>
        <taxon>Bacteria</taxon>
        <taxon>Bacillati</taxon>
        <taxon>Bacillota</taxon>
        <taxon>Bacilli</taxon>
        <taxon>Bacillales</taxon>
        <taxon>Bacillaceae</taxon>
        <taxon>Peribacillus</taxon>
    </lineage>
</organism>
<dbReference type="AlphaFoldDB" id="A0A398AUZ4"/>
<accession>A0A398AUZ4</accession>
<dbReference type="EMBL" id="QWVS01000075">
    <property type="protein sequence ID" value="RID81432.1"/>
    <property type="molecule type" value="Genomic_DNA"/>
</dbReference>
<dbReference type="Proteomes" id="UP000266016">
    <property type="component" value="Unassembled WGS sequence"/>
</dbReference>
<sequence length="65" mass="7808">MMFKLQKKHRTILYNKVKPPLMEVLLPAKDGIKITKKIGIVFHDSTYFFCFFYDKLKKVRKADQK</sequence>